<dbReference type="Proteomes" id="UP000030672">
    <property type="component" value="Unassembled WGS sequence"/>
</dbReference>
<protein>
    <submittedName>
        <fullName evidence="1">Uncharacterized protein</fullName>
    </submittedName>
</protein>
<proteinExistence type="predicted"/>
<sequence>MPTSYPSYESLLTADTSPHASPDLLRLQWNLTSDNYAREWIEVHGLHADSDDFDKDCEPPGFDSEGVVERCCGKDRPGKGPRLEVVAEAGHFVTVRQFVSLVHPWLRKLKGQLRGAASVWAGWGPQEDPEMIVSLHAMPISVDDTRGWTAEWAAIERETQVNMIGNVIRTIKHLGL</sequence>
<evidence type="ECO:0000313" key="1">
    <source>
        <dbReference type="EMBL" id="KEQ61104.1"/>
    </source>
</evidence>
<dbReference type="GeneID" id="63920042"/>
<dbReference type="EMBL" id="KL584839">
    <property type="protein sequence ID" value="KEQ61104.1"/>
    <property type="molecule type" value="Genomic_DNA"/>
</dbReference>
<evidence type="ECO:0000313" key="2">
    <source>
        <dbReference type="Proteomes" id="UP000030672"/>
    </source>
</evidence>
<dbReference type="RefSeq" id="XP_040878127.1">
    <property type="nucleotide sequence ID" value="XM_041026669.1"/>
</dbReference>
<reference evidence="1 2" key="1">
    <citation type="journal article" date="2014" name="BMC Genomics">
        <title>Genome sequencing of four Aureobasidium pullulans varieties: biotechnological potential, stress tolerance, and description of new species.</title>
        <authorList>
            <person name="Gostin Ar C."/>
            <person name="Ohm R.A."/>
            <person name="Kogej T."/>
            <person name="Sonjak S."/>
            <person name="Turk M."/>
            <person name="Zajc J."/>
            <person name="Zalar P."/>
            <person name="Grube M."/>
            <person name="Sun H."/>
            <person name="Han J."/>
            <person name="Sharma A."/>
            <person name="Chiniquy J."/>
            <person name="Ngan C.Y."/>
            <person name="Lipzen A."/>
            <person name="Barry K."/>
            <person name="Grigoriev I.V."/>
            <person name="Gunde-Cimerman N."/>
        </authorList>
    </citation>
    <scope>NUCLEOTIDE SEQUENCE [LARGE SCALE GENOMIC DNA]</scope>
    <source>
        <strain evidence="1 2">CBS 110374</strain>
    </source>
</reference>
<keyword evidence="2" id="KW-1185">Reference proteome</keyword>
<dbReference type="HOGENOM" id="CLU_109869_0_0_1"/>
<accession>A0A074VPR3</accession>
<organism evidence="1 2">
    <name type="scientific">Aureobasidium melanogenum (strain CBS 110374)</name>
    <name type="common">Aureobasidium pullulans var. melanogenum</name>
    <dbReference type="NCBI Taxonomy" id="1043003"/>
    <lineage>
        <taxon>Eukaryota</taxon>
        <taxon>Fungi</taxon>
        <taxon>Dikarya</taxon>
        <taxon>Ascomycota</taxon>
        <taxon>Pezizomycotina</taxon>
        <taxon>Dothideomycetes</taxon>
        <taxon>Dothideomycetidae</taxon>
        <taxon>Dothideales</taxon>
        <taxon>Saccotheciaceae</taxon>
        <taxon>Aureobasidium</taxon>
    </lineage>
</organism>
<dbReference type="AlphaFoldDB" id="A0A074VPR3"/>
<name>A0A074VPR3_AURM1</name>
<gene>
    <name evidence="1" type="ORF">M437DRAFT_76678</name>
</gene>